<dbReference type="CDD" id="cd00084">
    <property type="entry name" value="HMG-box_SF"/>
    <property type="match status" value="1"/>
</dbReference>
<dbReference type="PANTHER" id="PTHR48112:SF22">
    <property type="entry name" value="MITOCHONDRIAL TRANSCRIPTION FACTOR A, ISOFORM B"/>
    <property type="match status" value="1"/>
</dbReference>
<proteinExistence type="predicted"/>
<sequence>MLSLARRTVSIVRSNTFTASFSVSTVNSAAAATKARAAKATTTKSRAVKADATAKSKKPLKQKTASATEKAITAEREKRAKAVAAKAKAVAAEKQKKEKAAVKKAAAKLHEQIYTFKRPLNPNAIFIGERLKNRAAGARVQDVFRAASEEWKELTDAQKQPFQDKYAIQKVKYDQQVASVPKRPVTDFAKYVQQNYSTVKLDHPAEEKASNLLKKLAEGWRALSVAEKESYKASKHEFDAYHAAKERFEASRKIEIGA</sequence>
<keyword evidence="2" id="KW-0539">Nucleus</keyword>
<dbReference type="InterPro" id="IPR050342">
    <property type="entry name" value="HMGB"/>
</dbReference>
<dbReference type="GO" id="GO:0005634">
    <property type="term" value="C:nucleus"/>
    <property type="evidence" value="ECO:0007669"/>
    <property type="project" value="UniProtKB-UniRule"/>
</dbReference>
<keyword evidence="6" id="KW-1185">Reference proteome</keyword>
<evidence type="ECO:0000259" key="4">
    <source>
        <dbReference type="PROSITE" id="PS50118"/>
    </source>
</evidence>
<dbReference type="GeneID" id="30145591"/>
<dbReference type="Gene3D" id="1.10.30.10">
    <property type="entry name" value="High mobility group box domain"/>
    <property type="match status" value="2"/>
</dbReference>
<dbReference type="RefSeq" id="XP_018988432.1">
    <property type="nucleotide sequence ID" value="XM_019127738.1"/>
</dbReference>
<evidence type="ECO:0000313" key="6">
    <source>
        <dbReference type="Proteomes" id="UP000094336"/>
    </source>
</evidence>
<feature type="region of interest" description="Disordered" evidence="3">
    <location>
        <begin position="42"/>
        <end position="70"/>
    </location>
</feature>
<dbReference type="GO" id="GO:0003677">
    <property type="term" value="F:DNA binding"/>
    <property type="evidence" value="ECO:0007669"/>
    <property type="project" value="UniProtKB-UniRule"/>
</dbReference>
<feature type="domain" description="HMG box" evidence="4">
    <location>
        <begin position="116"/>
        <end position="181"/>
    </location>
</feature>
<evidence type="ECO:0000256" key="1">
    <source>
        <dbReference type="ARBA" id="ARBA00023125"/>
    </source>
</evidence>
<dbReference type="PROSITE" id="PS50118">
    <property type="entry name" value="HMG_BOX_2"/>
    <property type="match status" value="2"/>
</dbReference>
<dbReference type="PANTHER" id="PTHR48112">
    <property type="entry name" value="HIGH MOBILITY GROUP PROTEIN DSP1"/>
    <property type="match status" value="1"/>
</dbReference>
<dbReference type="EMBL" id="KV454426">
    <property type="protein sequence ID" value="ODQ83104.1"/>
    <property type="molecule type" value="Genomic_DNA"/>
</dbReference>
<keyword evidence="1 2" id="KW-0238">DNA-binding</keyword>
<dbReference type="InterPro" id="IPR009071">
    <property type="entry name" value="HMG_box_dom"/>
</dbReference>
<dbReference type="InterPro" id="IPR036910">
    <property type="entry name" value="HMG_box_dom_sf"/>
</dbReference>
<evidence type="ECO:0000313" key="5">
    <source>
        <dbReference type="EMBL" id="ODQ83104.1"/>
    </source>
</evidence>
<organism evidence="5 6">
    <name type="scientific">Babjeviella inositovora NRRL Y-12698</name>
    <dbReference type="NCBI Taxonomy" id="984486"/>
    <lineage>
        <taxon>Eukaryota</taxon>
        <taxon>Fungi</taxon>
        <taxon>Dikarya</taxon>
        <taxon>Ascomycota</taxon>
        <taxon>Saccharomycotina</taxon>
        <taxon>Pichiomycetes</taxon>
        <taxon>Serinales incertae sedis</taxon>
        <taxon>Babjeviella</taxon>
    </lineage>
</organism>
<dbReference type="STRING" id="984486.A0A1E3QZY2"/>
<feature type="DNA-binding region" description="HMG box" evidence="2">
    <location>
        <begin position="181"/>
        <end position="231"/>
    </location>
</feature>
<dbReference type="AlphaFoldDB" id="A0A1E3QZY2"/>
<protein>
    <recommendedName>
        <fullName evidence="4">HMG box domain-containing protein</fullName>
    </recommendedName>
</protein>
<reference evidence="6" key="1">
    <citation type="submission" date="2016-05" db="EMBL/GenBank/DDBJ databases">
        <title>Comparative genomics of biotechnologically important yeasts.</title>
        <authorList>
            <consortium name="DOE Joint Genome Institute"/>
            <person name="Riley R."/>
            <person name="Haridas S."/>
            <person name="Wolfe K.H."/>
            <person name="Lopes M.R."/>
            <person name="Hittinger C.T."/>
            <person name="Goker M."/>
            <person name="Salamov A."/>
            <person name="Wisecaver J."/>
            <person name="Long T.M."/>
            <person name="Aerts A.L."/>
            <person name="Barry K."/>
            <person name="Choi C."/>
            <person name="Clum A."/>
            <person name="Coughlan A.Y."/>
            <person name="Deshpande S."/>
            <person name="Douglass A.P."/>
            <person name="Hanson S.J."/>
            <person name="Klenk H.-P."/>
            <person name="Labutti K."/>
            <person name="Lapidus A."/>
            <person name="Lindquist E."/>
            <person name="Lipzen A."/>
            <person name="Meier-Kolthoff J.P."/>
            <person name="Ohm R.A."/>
            <person name="Otillar R.P."/>
            <person name="Pangilinan J."/>
            <person name="Peng Y."/>
            <person name="Rokas A."/>
            <person name="Rosa C.A."/>
            <person name="Scheuner C."/>
            <person name="Sibirny A.A."/>
            <person name="Slot J.C."/>
            <person name="Stielow J.B."/>
            <person name="Sun H."/>
            <person name="Kurtzman C.P."/>
            <person name="Blackwell M."/>
            <person name="Grigoriev I.V."/>
            <person name="Jeffries T.W."/>
        </authorList>
    </citation>
    <scope>NUCLEOTIDE SEQUENCE [LARGE SCALE GENOMIC DNA]</scope>
    <source>
        <strain evidence="6">NRRL Y-12698</strain>
    </source>
</reference>
<name>A0A1E3QZY2_9ASCO</name>
<dbReference type="SMART" id="SM00398">
    <property type="entry name" value="HMG"/>
    <property type="match status" value="2"/>
</dbReference>
<dbReference type="Pfam" id="PF00505">
    <property type="entry name" value="HMG_box"/>
    <property type="match status" value="2"/>
</dbReference>
<evidence type="ECO:0000256" key="2">
    <source>
        <dbReference type="PROSITE-ProRule" id="PRU00267"/>
    </source>
</evidence>
<accession>A0A1E3QZY2</accession>
<evidence type="ECO:0000256" key="3">
    <source>
        <dbReference type="SAM" id="MobiDB-lite"/>
    </source>
</evidence>
<dbReference type="OrthoDB" id="3990501at2759"/>
<dbReference type="SUPFAM" id="SSF47095">
    <property type="entry name" value="HMG-box"/>
    <property type="match status" value="2"/>
</dbReference>
<feature type="DNA-binding region" description="HMG box" evidence="2">
    <location>
        <begin position="116"/>
        <end position="181"/>
    </location>
</feature>
<feature type="domain" description="HMG box" evidence="4">
    <location>
        <begin position="181"/>
        <end position="231"/>
    </location>
</feature>
<gene>
    <name evidence="5" type="ORF">BABINDRAFT_159562</name>
</gene>
<dbReference type="Proteomes" id="UP000094336">
    <property type="component" value="Unassembled WGS sequence"/>
</dbReference>